<dbReference type="Pfam" id="PF11848">
    <property type="entry name" value="DUF3368"/>
    <property type="match status" value="1"/>
</dbReference>
<dbReference type="Proteomes" id="UP000034723">
    <property type="component" value="Chromosome"/>
</dbReference>
<keyword evidence="2" id="KW-1185">Reference proteome</keyword>
<protein>
    <submittedName>
        <fullName evidence="1">Putative nucleic acid-binding protein, contains PIN domain</fullName>
    </submittedName>
</protein>
<dbReference type="HOGENOM" id="CLU_115769_0_1_2"/>
<proteinExistence type="predicted"/>
<dbReference type="RefSeq" id="WP_048095840.1">
    <property type="nucleotide sequence ID" value="NZ_CP011267.1"/>
</dbReference>
<gene>
    <name evidence="1" type="ORF">GAH_01497</name>
</gene>
<sequence length="165" mass="18626">MRWVFNSTPLIYLSKAGVSWIFEELEGEKLIPEAVYREVVVKGRERGDVDAFIVSSLIENNVIRVVKADVREALRGVREIQDGEKEVIEVALRYNAIAILDDSIARQVGEALGARVHGTLYLIFLMVKSGKLGRKDARVVVERMMAQGFRLSSEVYSEFLRLLGL</sequence>
<dbReference type="OrthoDB" id="323844at2157"/>
<reference evidence="1 2" key="1">
    <citation type="submission" date="2015-04" db="EMBL/GenBank/DDBJ databases">
        <title>The complete genome sequence of the hyperthermophilic, obligate iron-reducing archaeon Geoglobus ahangari strain 234T.</title>
        <authorList>
            <person name="Manzella M.P."/>
            <person name="Holmes D.E."/>
            <person name="Rocheleau J.M."/>
            <person name="Chung A."/>
            <person name="Reguera G."/>
            <person name="Kashefi K."/>
        </authorList>
    </citation>
    <scope>NUCLEOTIDE SEQUENCE [LARGE SCALE GENOMIC DNA]</scope>
    <source>
        <strain evidence="1 2">234</strain>
    </source>
</reference>
<name>A0A0F7IFH5_9EURY</name>
<dbReference type="GeneID" id="24804067"/>
<dbReference type="AlphaFoldDB" id="A0A0F7IFH5"/>
<dbReference type="KEGG" id="gah:GAH_01497"/>
<evidence type="ECO:0000313" key="2">
    <source>
        <dbReference type="Proteomes" id="UP000034723"/>
    </source>
</evidence>
<dbReference type="InParanoid" id="A0A0F7IFH5"/>
<evidence type="ECO:0000313" key="1">
    <source>
        <dbReference type="EMBL" id="AKG91212.1"/>
    </source>
</evidence>
<accession>A0A0F7IFH5</accession>
<dbReference type="PANTHER" id="PTHR39550">
    <property type="entry name" value="SLL0658 PROTEIN"/>
    <property type="match status" value="1"/>
</dbReference>
<dbReference type="EMBL" id="CP011267">
    <property type="protein sequence ID" value="AKG91212.1"/>
    <property type="molecule type" value="Genomic_DNA"/>
</dbReference>
<dbReference type="InterPro" id="IPR021799">
    <property type="entry name" value="PIN-like_prokaryotic"/>
</dbReference>
<organism evidence="1 2">
    <name type="scientific">Geoglobus ahangari</name>
    <dbReference type="NCBI Taxonomy" id="113653"/>
    <lineage>
        <taxon>Archaea</taxon>
        <taxon>Methanobacteriati</taxon>
        <taxon>Methanobacteriota</taxon>
        <taxon>Archaeoglobi</taxon>
        <taxon>Archaeoglobales</taxon>
        <taxon>Archaeoglobaceae</taxon>
        <taxon>Geoglobus</taxon>
    </lineage>
</organism>
<dbReference type="PANTHER" id="PTHR39550:SF1">
    <property type="entry name" value="SLL0658 PROTEIN"/>
    <property type="match status" value="1"/>
</dbReference>
<dbReference type="STRING" id="113653.GAH_01497"/>